<organism evidence="2 3">
    <name type="scientific">Besnoitia besnoiti</name>
    <name type="common">Apicomplexan protozoan</name>
    <dbReference type="NCBI Taxonomy" id="94643"/>
    <lineage>
        <taxon>Eukaryota</taxon>
        <taxon>Sar</taxon>
        <taxon>Alveolata</taxon>
        <taxon>Apicomplexa</taxon>
        <taxon>Conoidasida</taxon>
        <taxon>Coccidia</taxon>
        <taxon>Eucoccidiorida</taxon>
        <taxon>Eimeriorina</taxon>
        <taxon>Sarcocystidae</taxon>
        <taxon>Besnoitia</taxon>
    </lineage>
</organism>
<evidence type="ECO:0000313" key="2">
    <source>
        <dbReference type="EMBL" id="PFH35168.1"/>
    </source>
</evidence>
<dbReference type="RefSeq" id="XP_029219177.1">
    <property type="nucleotide sequence ID" value="XM_029364469.1"/>
</dbReference>
<dbReference type="KEGG" id="bbes:BESB_060550"/>
<dbReference type="AlphaFoldDB" id="A0A2A9M9L0"/>
<dbReference type="PANTHER" id="PTHR47170">
    <property type="entry name" value="MALONYL-COA ACP TRANSACYLASE, ACP-BINDING"/>
    <property type="match status" value="1"/>
</dbReference>
<reference evidence="2 3" key="1">
    <citation type="submission" date="2017-09" db="EMBL/GenBank/DDBJ databases">
        <title>Genome sequencing of Besnoitia besnoiti strain Bb-Ger1.</title>
        <authorList>
            <person name="Schares G."/>
            <person name="Venepally P."/>
            <person name="Lorenzi H.A."/>
        </authorList>
    </citation>
    <scope>NUCLEOTIDE SEQUENCE [LARGE SCALE GENOMIC DNA]</scope>
    <source>
        <strain evidence="2 3">Bb-Ger1</strain>
    </source>
</reference>
<keyword evidence="2" id="KW-0808">Transferase</keyword>
<sequence length="543" mass="57524">MPLSLSSVEDGALRRATCLQRTHRVYLHSRAWLAPSLAPRPVIMEVSLRRSPFFCQPLAARLVPLSVCLFALLSAEARPLSTLRAASPPAAVQAVPASRGDPPRRPAVTSGSTAFVVHLSVAAPLQSLRRADAVSPLETSRSPVALTGSAAGARSGGAASISAGRSVPFGSSPASSAGLWSLRRAASPSPQAEEDDDAFEGFRAKTVALFPGQGAQAIGMGVESARQSAAARALFKEASEVVGRDLLKLCEEGPEAELHQTSWAQPALLTASMAAVARWKEGQEAASAEPPRPDACLGLSLGEYSALCFAEALSFPAAVHLTRQRGLLMQKAGEKQSGSGMVAVLGLSREQALRLRDTVQTVLRKGQRARAQPAPQADTPEAGAPEEVCVIANYLCPGNYAFSGTRAALDALEELATKKVEKDQEEARGFPRAKRVVRLKVSGAFHSCLMQEAAEGLRQALETTEIRAPKIPVVMNVDARPHASPRVIKENLMRQLTNSVLMDKSLEVLVERGMQEGLEFGPGAVLAGLMKKTSQDVKVHQVA</sequence>
<dbReference type="OrthoDB" id="541883at2759"/>
<name>A0A2A9M9L0_BESBE</name>
<dbReference type="GeneID" id="40310983"/>
<dbReference type="InterPro" id="IPR014043">
    <property type="entry name" value="Acyl_transferase_dom"/>
</dbReference>
<dbReference type="Gene3D" id="3.40.366.10">
    <property type="entry name" value="Malonyl-Coenzyme A Acyl Carrier Protein, domain 2"/>
    <property type="match status" value="1"/>
</dbReference>
<dbReference type="Proteomes" id="UP000224006">
    <property type="component" value="Chromosome V"/>
</dbReference>
<comment type="caution">
    <text evidence="2">The sequence shown here is derived from an EMBL/GenBank/DDBJ whole genome shotgun (WGS) entry which is preliminary data.</text>
</comment>
<proteinExistence type="predicted"/>
<dbReference type="EMBL" id="NWUJ01000005">
    <property type="protein sequence ID" value="PFH35168.1"/>
    <property type="molecule type" value="Genomic_DNA"/>
</dbReference>
<dbReference type="SMART" id="SM00827">
    <property type="entry name" value="PKS_AT"/>
    <property type="match status" value="1"/>
</dbReference>
<dbReference type="SUPFAM" id="SSF52151">
    <property type="entry name" value="FabD/lysophospholipase-like"/>
    <property type="match status" value="1"/>
</dbReference>
<dbReference type="GO" id="GO:0016740">
    <property type="term" value="F:transferase activity"/>
    <property type="evidence" value="ECO:0007669"/>
    <property type="project" value="UniProtKB-KW"/>
</dbReference>
<protein>
    <submittedName>
        <fullName evidence="2">Acyl transferase domain-containing protein</fullName>
    </submittedName>
</protein>
<evidence type="ECO:0000313" key="3">
    <source>
        <dbReference type="Proteomes" id="UP000224006"/>
    </source>
</evidence>
<dbReference type="Pfam" id="PF00698">
    <property type="entry name" value="Acyl_transf_1"/>
    <property type="match status" value="1"/>
</dbReference>
<dbReference type="InterPro" id="IPR001227">
    <property type="entry name" value="Ac_transferase_dom_sf"/>
</dbReference>
<dbReference type="Gene3D" id="3.30.70.250">
    <property type="entry name" value="Malonyl-CoA ACP transacylase, ACP-binding"/>
    <property type="match status" value="1"/>
</dbReference>
<feature type="domain" description="Malonyl-CoA:ACP transacylase (MAT)" evidence="1">
    <location>
        <begin position="209"/>
        <end position="542"/>
    </location>
</feature>
<evidence type="ECO:0000259" key="1">
    <source>
        <dbReference type="SMART" id="SM00827"/>
    </source>
</evidence>
<dbReference type="PANTHER" id="PTHR47170:SF2">
    <property type="entry name" value="MALONYL-COA:ACP TRANSACYLASE (MAT) DOMAIN-CONTAINING PROTEIN"/>
    <property type="match status" value="1"/>
</dbReference>
<keyword evidence="3" id="KW-1185">Reference proteome</keyword>
<dbReference type="InterPro" id="IPR052760">
    <property type="entry name" value="Mitochondrial_malonyltrans"/>
</dbReference>
<dbReference type="InterPro" id="IPR016035">
    <property type="entry name" value="Acyl_Trfase/lysoPLipase"/>
</dbReference>
<dbReference type="STRING" id="94643.A0A2A9M9L0"/>
<dbReference type="VEuPathDB" id="ToxoDB:BESB_060550"/>
<accession>A0A2A9M9L0</accession>
<gene>
    <name evidence="2" type="ORF">BESB_060550</name>
</gene>